<dbReference type="EMBL" id="MU268244">
    <property type="protein sequence ID" value="KAH7905210.1"/>
    <property type="molecule type" value="Genomic_DNA"/>
</dbReference>
<proteinExistence type="predicted"/>
<evidence type="ECO:0000313" key="2">
    <source>
        <dbReference type="Proteomes" id="UP000790377"/>
    </source>
</evidence>
<evidence type="ECO:0000313" key="1">
    <source>
        <dbReference type="EMBL" id="KAH7905210.1"/>
    </source>
</evidence>
<sequence length="334" mass="36904">MHSEPNDASGHATVNGNSTNGANSSSWAARNPGQPIIPPRSAPPRPDPAHIASRKIASKQKQEANDLLHAGVKSILQDFQNKIAELAVTHNVSIDKIQRLVGGYQNYAPSRKPQLVNALVHAKAKILNQDRPSGSKYSLQEIRELLKEDPDMRPESLDPIQAQQYIDELVEHRELQKHGMRASNTAAAKDMYNTLGNVFTSLDNLVVRTGGYAIVFATRGHVNDTAMPTWHGTHNAMDFFEDKVCANTELSTVSVTGKSGKEVSMNYDNYDTAIVKNLHVKLVGWPKEVPFSSPSKIYTVGDMRTLRDALKYGDCHWVTLSAKHQENCKLLDCT</sequence>
<name>A0ACB7ZW00_9AGAM</name>
<reference evidence="1" key="1">
    <citation type="journal article" date="2021" name="New Phytol.">
        <title>Evolutionary innovations through gain and loss of genes in the ectomycorrhizal Boletales.</title>
        <authorList>
            <person name="Wu G."/>
            <person name="Miyauchi S."/>
            <person name="Morin E."/>
            <person name="Kuo A."/>
            <person name="Drula E."/>
            <person name="Varga T."/>
            <person name="Kohler A."/>
            <person name="Feng B."/>
            <person name="Cao Y."/>
            <person name="Lipzen A."/>
            <person name="Daum C."/>
            <person name="Hundley H."/>
            <person name="Pangilinan J."/>
            <person name="Johnson J."/>
            <person name="Barry K."/>
            <person name="LaButti K."/>
            <person name="Ng V."/>
            <person name="Ahrendt S."/>
            <person name="Min B."/>
            <person name="Choi I.G."/>
            <person name="Park H."/>
            <person name="Plett J.M."/>
            <person name="Magnuson J."/>
            <person name="Spatafora J.W."/>
            <person name="Nagy L.G."/>
            <person name="Henrissat B."/>
            <person name="Grigoriev I.V."/>
            <person name="Yang Z.L."/>
            <person name="Xu J."/>
            <person name="Martin F.M."/>
        </authorList>
    </citation>
    <scope>NUCLEOTIDE SEQUENCE</scope>
    <source>
        <strain evidence="1">ATCC 28755</strain>
    </source>
</reference>
<gene>
    <name evidence="1" type="ORF">BJ138DRAFT_1018023</name>
</gene>
<dbReference type="Proteomes" id="UP000790377">
    <property type="component" value="Unassembled WGS sequence"/>
</dbReference>
<protein>
    <submittedName>
        <fullName evidence="1">Uncharacterized protein</fullName>
    </submittedName>
</protein>
<comment type="caution">
    <text evidence="1">The sequence shown here is derived from an EMBL/GenBank/DDBJ whole genome shotgun (WGS) entry which is preliminary data.</text>
</comment>
<organism evidence="1 2">
    <name type="scientific">Hygrophoropsis aurantiaca</name>
    <dbReference type="NCBI Taxonomy" id="72124"/>
    <lineage>
        <taxon>Eukaryota</taxon>
        <taxon>Fungi</taxon>
        <taxon>Dikarya</taxon>
        <taxon>Basidiomycota</taxon>
        <taxon>Agaricomycotina</taxon>
        <taxon>Agaricomycetes</taxon>
        <taxon>Agaricomycetidae</taxon>
        <taxon>Boletales</taxon>
        <taxon>Coniophorineae</taxon>
        <taxon>Hygrophoropsidaceae</taxon>
        <taxon>Hygrophoropsis</taxon>
    </lineage>
</organism>
<keyword evidence="2" id="KW-1185">Reference proteome</keyword>
<accession>A0ACB7ZW00</accession>